<evidence type="ECO:0000313" key="2">
    <source>
        <dbReference type="EMBL" id="BCK60413.1"/>
    </source>
</evidence>
<protein>
    <recommendedName>
        <fullName evidence="1">START domain-containing protein</fullName>
    </recommendedName>
</protein>
<dbReference type="InterPro" id="IPR028347">
    <property type="entry name" value="START_dom_prot"/>
</dbReference>
<dbReference type="Gene3D" id="3.30.530.20">
    <property type="match status" value="1"/>
</dbReference>
<dbReference type="SUPFAM" id="SSF55961">
    <property type="entry name" value="Bet v1-like"/>
    <property type="match status" value="1"/>
</dbReference>
<reference evidence="2" key="1">
    <citation type="submission" date="2020-07" db="EMBL/GenBank/DDBJ databases">
        <title>Aeromonas blaVEB-3.</title>
        <authorList>
            <person name="Sugiyama M."/>
            <person name="Asai T."/>
        </authorList>
    </citation>
    <scope>NUCLEOTIDE SEQUENCE</scope>
    <source>
        <strain evidence="2">K36</strain>
    </source>
</reference>
<dbReference type="PIRSF" id="PIRSF039033">
    <property type="entry name" value="START_dom"/>
    <property type="match status" value="1"/>
</dbReference>
<dbReference type="Pfam" id="PF01852">
    <property type="entry name" value="START"/>
    <property type="match status" value="1"/>
</dbReference>
<name>A0A7G1KXZ5_AERHY</name>
<dbReference type="InterPro" id="IPR023393">
    <property type="entry name" value="START-like_dom_sf"/>
</dbReference>
<dbReference type="PROSITE" id="PS50848">
    <property type="entry name" value="START"/>
    <property type="match status" value="1"/>
</dbReference>
<organism evidence="2">
    <name type="scientific">Aeromonas hydrophila</name>
    <dbReference type="NCBI Taxonomy" id="644"/>
    <lineage>
        <taxon>Bacteria</taxon>
        <taxon>Pseudomonadati</taxon>
        <taxon>Pseudomonadota</taxon>
        <taxon>Gammaproteobacteria</taxon>
        <taxon>Aeromonadales</taxon>
        <taxon>Aeromonadaceae</taxon>
        <taxon>Aeromonas</taxon>
    </lineage>
</organism>
<dbReference type="AlphaFoldDB" id="A0A7G1KXZ5"/>
<proteinExistence type="predicted"/>
<feature type="domain" description="START" evidence="1">
    <location>
        <begin position="19"/>
        <end position="200"/>
    </location>
</feature>
<dbReference type="EMBL" id="LC570769">
    <property type="protein sequence ID" value="BCK60413.1"/>
    <property type="molecule type" value="Genomic_DNA"/>
</dbReference>
<accession>A0A7G1KXZ5</accession>
<dbReference type="InterPro" id="IPR002913">
    <property type="entry name" value="START_lipid-bd_dom"/>
</dbReference>
<sequence length="221" mass="24672">MMRVGMWLLWLLCVPAWAQGWHLQAGEAGILLWSRAHPPGAFLALRLEMNVAAPPSALLAVLRDTARHQEWLPQSLEVRVLAKPAPDEDLVYTRLSAPWLVQERELITHSRLQRQPNCGLVLTVWAAPDALPPYPGRVRIRASEGRWEAVPQLNGTTLIRLETYTNPGDNLPAWLINPIAAQAALDSFRAIRRLMEAIPPEPCPCARMRQGREVGLCGSHS</sequence>
<evidence type="ECO:0000259" key="1">
    <source>
        <dbReference type="PROSITE" id="PS50848"/>
    </source>
</evidence>
<dbReference type="GO" id="GO:0008289">
    <property type="term" value="F:lipid binding"/>
    <property type="evidence" value="ECO:0007669"/>
    <property type="project" value="InterPro"/>
</dbReference>